<sequence length="79" mass="9035">MVLQSHQAACHHHQSRGLDLLSRGNSRISLNTRMNQTPRQFMETDSELAQYTNFIGVIKLYEKRGLGLCPAPYMIIFTV</sequence>
<evidence type="ECO:0000313" key="1">
    <source>
        <dbReference type="EMBL" id="KAG5613230.1"/>
    </source>
</evidence>
<dbReference type="Proteomes" id="UP000824120">
    <property type="component" value="Chromosome 4"/>
</dbReference>
<keyword evidence="2" id="KW-1185">Reference proteome</keyword>
<name>A0A9J5ZM77_SOLCO</name>
<dbReference type="EMBL" id="JACXVP010000004">
    <property type="protein sequence ID" value="KAG5613230.1"/>
    <property type="molecule type" value="Genomic_DNA"/>
</dbReference>
<dbReference type="AlphaFoldDB" id="A0A9J5ZM77"/>
<organism evidence="1 2">
    <name type="scientific">Solanum commersonii</name>
    <name type="common">Commerson's wild potato</name>
    <name type="synonym">Commerson's nightshade</name>
    <dbReference type="NCBI Taxonomy" id="4109"/>
    <lineage>
        <taxon>Eukaryota</taxon>
        <taxon>Viridiplantae</taxon>
        <taxon>Streptophyta</taxon>
        <taxon>Embryophyta</taxon>
        <taxon>Tracheophyta</taxon>
        <taxon>Spermatophyta</taxon>
        <taxon>Magnoliopsida</taxon>
        <taxon>eudicotyledons</taxon>
        <taxon>Gunneridae</taxon>
        <taxon>Pentapetalae</taxon>
        <taxon>asterids</taxon>
        <taxon>lamiids</taxon>
        <taxon>Solanales</taxon>
        <taxon>Solanaceae</taxon>
        <taxon>Solanoideae</taxon>
        <taxon>Solaneae</taxon>
        <taxon>Solanum</taxon>
    </lineage>
</organism>
<evidence type="ECO:0000313" key="2">
    <source>
        <dbReference type="Proteomes" id="UP000824120"/>
    </source>
</evidence>
<gene>
    <name evidence="1" type="ORF">H5410_024511</name>
</gene>
<accession>A0A9J5ZM77</accession>
<proteinExistence type="predicted"/>
<comment type="caution">
    <text evidence="1">The sequence shown here is derived from an EMBL/GenBank/DDBJ whole genome shotgun (WGS) entry which is preliminary data.</text>
</comment>
<reference evidence="1 2" key="1">
    <citation type="submission" date="2020-09" db="EMBL/GenBank/DDBJ databases">
        <title>De no assembly of potato wild relative species, Solanum commersonii.</title>
        <authorList>
            <person name="Cho K."/>
        </authorList>
    </citation>
    <scope>NUCLEOTIDE SEQUENCE [LARGE SCALE GENOMIC DNA]</scope>
    <source>
        <strain evidence="1">LZ3.2</strain>
        <tissue evidence="1">Leaf</tissue>
    </source>
</reference>
<protein>
    <submittedName>
        <fullName evidence="1">Uncharacterized protein</fullName>
    </submittedName>
</protein>